<dbReference type="Ensembl" id="ENSCLMT00005034229.1">
    <property type="protein sequence ID" value="ENSCLMP00005032849.1"/>
    <property type="gene ID" value="ENSCLMG00005015789.1"/>
</dbReference>
<dbReference type="AlphaFoldDB" id="A0A8C2ZWK6"/>
<reference evidence="2" key="1">
    <citation type="submission" date="2025-08" db="UniProtKB">
        <authorList>
            <consortium name="Ensembl"/>
        </authorList>
    </citation>
    <scope>IDENTIFICATION</scope>
</reference>
<keyword evidence="1" id="KW-0175">Coiled coil</keyword>
<protein>
    <submittedName>
        <fullName evidence="2">Uncharacterized protein</fullName>
    </submittedName>
</protein>
<proteinExistence type="predicted"/>
<reference evidence="2" key="2">
    <citation type="submission" date="2025-09" db="UniProtKB">
        <authorList>
            <consortium name="Ensembl"/>
        </authorList>
    </citation>
    <scope>IDENTIFICATION</scope>
</reference>
<sequence length="61" mass="7321">MIQDGMKKIKEFQKRKLQMEQELGDVSTKNTEHRENLNKMEFKFFQEKVWSSQMILVGSGR</sequence>
<feature type="coiled-coil region" evidence="1">
    <location>
        <begin position="2"/>
        <end position="29"/>
    </location>
</feature>
<evidence type="ECO:0000256" key="1">
    <source>
        <dbReference type="SAM" id="Coils"/>
    </source>
</evidence>
<evidence type="ECO:0000313" key="3">
    <source>
        <dbReference type="Proteomes" id="UP000694565"/>
    </source>
</evidence>
<keyword evidence="3" id="KW-1185">Reference proteome</keyword>
<organism evidence="2 3">
    <name type="scientific">Cyclopterus lumpus</name>
    <name type="common">Lumpsucker</name>
    <dbReference type="NCBI Taxonomy" id="8103"/>
    <lineage>
        <taxon>Eukaryota</taxon>
        <taxon>Metazoa</taxon>
        <taxon>Chordata</taxon>
        <taxon>Craniata</taxon>
        <taxon>Vertebrata</taxon>
        <taxon>Euteleostomi</taxon>
        <taxon>Actinopterygii</taxon>
        <taxon>Neopterygii</taxon>
        <taxon>Teleostei</taxon>
        <taxon>Neoteleostei</taxon>
        <taxon>Acanthomorphata</taxon>
        <taxon>Eupercaria</taxon>
        <taxon>Perciformes</taxon>
        <taxon>Cottioidei</taxon>
        <taxon>Cottales</taxon>
        <taxon>Cyclopteridae</taxon>
        <taxon>Cyclopterus</taxon>
    </lineage>
</organism>
<evidence type="ECO:0000313" key="2">
    <source>
        <dbReference type="Ensembl" id="ENSCLMP00005032849.1"/>
    </source>
</evidence>
<name>A0A8C2ZWK6_CYCLU</name>
<accession>A0A8C2ZWK6</accession>
<dbReference type="Proteomes" id="UP000694565">
    <property type="component" value="Unplaced"/>
</dbReference>